<evidence type="ECO:0000256" key="1">
    <source>
        <dbReference type="ARBA" id="ARBA00001946"/>
    </source>
</evidence>
<accession>A0A835D5V5</accession>
<gene>
    <name evidence="3" type="ORF">HHK36_025757</name>
</gene>
<organism evidence="3 4">
    <name type="scientific">Tetracentron sinense</name>
    <name type="common">Spur-leaf</name>
    <dbReference type="NCBI Taxonomy" id="13715"/>
    <lineage>
        <taxon>Eukaryota</taxon>
        <taxon>Viridiplantae</taxon>
        <taxon>Streptophyta</taxon>
        <taxon>Embryophyta</taxon>
        <taxon>Tracheophyta</taxon>
        <taxon>Spermatophyta</taxon>
        <taxon>Magnoliopsida</taxon>
        <taxon>Trochodendrales</taxon>
        <taxon>Trochodendraceae</taxon>
        <taxon>Tetracentron</taxon>
    </lineage>
</organism>
<dbReference type="GO" id="GO:0019677">
    <property type="term" value="P:NAD+ catabolic process"/>
    <property type="evidence" value="ECO:0007669"/>
    <property type="project" value="TreeGrafter"/>
</dbReference>
<dbReference type="GO" id="GO:0005777">
    <property type="term" value="C:peroxisome"/>
    <property type="evidence" value="ECO:0007669"/>
    <property type="project" value="TreeGrafter"/>
</dbReference>
<dbReference type="OrthoDB" id="10249612at2759"/>
<evidence type="ECO:0000313" key="4">
    <source>
        <dbReference type="Proteomes" id="UP000655225"/>
    </source>
</evidence>
<dbReference type="EMBL" id="JABCRI010000019">
    <property type="protein sequence ID" value="KAF8389072.1"/>
    <property type="molecule type" value="Genomic_DNA"/>
</dbReference>
<dbReference type="PANTHER" id="PTHR42904">
    <property type="entry name" value="NUDIX HYDROLASE, NUDC SUBFAMILY"/>
    <property type="match status" value="1"/>
</dbReference>
<dbReference type="GO" id="GO:0005829">
    <property type="term" value="C:cytosol"/>
    <property type="evidence" value="ECO:0007669"/>
    <property type="project" value="TreeGrafter"/>
</dbReference>
<proteinExistence type="predicted"/>
<dbReference type="AlphaFoldDB" id="A0A835D5V5"/>
<dbReference type="GO" id="GO:0006742">
    <property type="term" value="P:NADP+ catabolic process"/>
    <property type="evidence" value="ECO:0007669"/>
    <property type="project" value="TreeGrafter"/>
</dbReference>
<dbReference type="Proteomes" id="UP000655225">
    <property type="component" value="Unassembled WGS sequence"/>
</dbReference>
<protein>
    <submittedName>
        <fullName evidence="3">Uncharacterized protein</fullName>
    </submittedName>
</protein>
<keyword evidence="4" id="KW-1185">Reference proteome</keyword>
<dbReference type="GO" id="GO:0035529">
    <property type="term" value="F:NADH pyrophosphatase activity"/>
    <property type="evidence" value="ECO:0007669"/>
    <property type="project" value="TreeGrafter"/>
</dbReference>
<comment type="caution">
    <text evidence="3">The sequence shown here is derived from an EMBL/GenBank/DDBJ whole genome shotgun (WGS) entry which is preliminary data.</text>
</comment>
<keyword evidence="2" id="KW-0378">Hydrolase</keyword>
<comment type="cofactor">
    <cofactor evidence="1">
        <name>Mg(2+)</name>
        <dbReference type="ChEBI" id="CHEBI:18420"/>
    </cofactor>
</comment>
<dbReference type="PANTHER" id="PTHR42904:SF6">
    <property type="entry name" value="NAD-CAPPED RNA HYDROLASE NUDT12"/>
    <property type="match status" value="1"/>
</dbReference>
<evidence type="ECO:0000256" key="2">
    <source>
        <dbReference type="ARBA" id="ARBA00022801"/>
    </source>
</evidence>
<sequence length="162" mass="18266">MSINLQSQAFAENLRRSKTPKPGYPYSPNSALETLKFILLDNTHEGSSPNFKLLPFRKGKPLACSSGSTDNSPPVWHLGWISLADCLVNSEIRLSEVSCNFKNVMIYIHRRDQAKALIEWHNTSRFCGHCGERTVAMGAGRRKQCSNESCNKRIYPRVDPLL</sequence>
<evidence type="ECO:0000313" key="3">
    <source>
        <dbReference type="EMBL" id="KAF8389072.1"/>
    </source>
</evidence>
<reference evidence="3 4" key="1">
    <citation type="submission" date="2020-04" db="EMBL/GenBank/DDBJ databases">
        <title>Plant Genome Project.</title>
        <authorList>
            <person name="Zhang R.-G."/>
        </authorList>
    </citation>
    <scope>NUCLEOTIDE SEQUENCE [LARGE SCALE GENOMIC DNA]</scope>
    <source>
        <strain evidence="3">YNK0</strain>
        <tissue evidence="3">Leaf</tissue>
    </source>
</reference>
<dbReference type="Gene3D" id="3.90.79.20">
    <property type="match status" value="1"/>
</dbReference>
<dbReference type="InterPro" id="IPR050241">
    <property type="entry name" value="NAD-cap_RNA_hydrolase_NudC"/>
</dbReference>
<name>A0A835D5V5_TETSI</name>